<comment type="caution">
    <text evidence="7">The sequence shown here is derived from an EMBL/GenBank/DDBJ whole genome shotgun (WGS) entry which is preliminary data.</text>
</comment>
<dbReference type="SUPFAM" id="SSF144091">
    <property type="entry name" value="Rhomboid-like"/>
    <property type="match status" value="1"/>
</dbReference>
<dbReference type="Proteomes" id="UP001596470">
    <property type="component" value="Unassembled WGS sequence"/>
</dbReference>
<feature type="transmembrane region" description="Helical" evidence="5">
    <location>
        <begin position="120"/>
        <end position="141"/>
    </location>
</feature>
<feature type="transmembrane region" description="Helical" evidence="5">
    <location>
        <begin position="172"/>
        <end position="192"/>
    </location>
</feature>
<keyword evidence="7" id="KW-0378">Hydrolase</keyword>
<feature type="transmembrane region" description="Helical" evidence="5">
    <location>
        <begin position="148"/>
        <end position="166"/>
    </location>
</feature>
<keyword evidence="2 5" id="KW-0812">Transmembrane</keyword>
<dbReference type="InterPro" id="IPR022764">
    <property type="entry name" value="Peptidase_S54_rhomboid_dom"/>
</dbReference>
<reference evidence="8" key="1">
    <citation type="journal article" date="2019" name="Int. J. Syst. Evol. Microbiol.">
        <title>The Global Catalogue of Microorganisms (GCM) 10K type strain sequencing project: providing services to taxonomists for standard genome sequencing and annotation.</title>
        <authorList>
            <consortium name="The Broad Institute Genomics Platform"/>
            <consortium name="The Broad Institute Genome Sequencing Center for Infectious Disease"/>
            <person name="Wu L."/>
            <person name="Ma J."/>
        </authorList>
    </citation>
    <scope>NUCLEOTIDE SEQUENCE [LARGE SCALE GENOMIC DNA]</scope>
    <source>
        <strain evidence="8">KACC 12634</strain>
    </source>
</reference>
<dbReference type="InterPro" id="IPR050925">
    <property type="entry name" value="Rhomboid_protease_S54"/>
</dbReference>
<organism evidence="7 8">
    <name type="scientific">Glycomyces mayteni</name>
    <dbReference type="NCBI Taxonomy" id="543887"/>
    <lineage>
        <taxon>Bacteria</taxon>
        <taxon>Bacillati</taxon>
        <taxon>Actinomycetota</taxon>
        <taxon>Actinomycetes</taxon>
        <taxon>Glycomycetales</taxon>
        <taxon>Glycomycetaceae</taxon>
        <taxon>Glycomyces</taxon>
    </lineage>
</organism>
<sequence>MTLPVQPPTPRPAHPLRRALATWGAIAALLWAVLLADLVLPAHLTQYGITPRTLDGLVPGILAAPFLHADAAHLAANTVPLVVMGVICALRDRRGMWTALVFALVASGLGVWLVSPANSVTVGASGVAFGLLGYLLARGVFMRRIGDLLIALLVFAVYGSLIWGVLPTSPYVSWQAHLFGFLGGIAAAIAVARARRSEAAA</sequence>
<evidence type="ECO:0000313" key="8">
    <source>
        <dbReference type="Proteomes" id="UP001596470"/>
    </source>
</evidence>
<evidence type="ECO:0000259" key="6">
    <source>
        <dbReference type="Pfam" id="PF01694"/>
    </source>
</evidence>
<dbReference type="Gene3D" id="1.20.1540.10">
    <property type="entry name" value="Rhomboid-like"/>
    <property type="match status" value="1"/>
</dbReference>
<dbReference type="PANTHER" id="PTHR43731">
    <property type="entry name" value="RHOMBOID PROTEASE"/>
    <property type="match status" value="1"/>
</dbReference>
<feature type="transmembrane region" description="Helical" evidence="5">
    <location>
        <begin position="71"/>
        <end position="90"/>
    </location>
</feature>
<dbReference type="EC" id="3.4.21.-" evidence="7"/>
<keyword evidence="8" id="KW-1185">Reference proteome</keyword>
<accession>A0ABW2DFY0</accession>
<gene>
    <name evidence="7" type="ORF">ACFQS3_22810</name>
</gene>
<evidence type="ECO:0000256" key="2">
    <source>
        <dbReference type="ARBA" id="ARBA00022692"/>
    </source>
</evidence>
<keyword evidence="4 5" id="KW-0472">Membrane</keyword>
<comment type="subcellular location">
    <subcellularLocation>
        <location evidence="1">Membrane</location>
        <topology evidence="1">Multi-pass membrane protein</topology>
    </subcellularLocation>
</comment>
<dbReference type="Pfam" id="PF01694">
    <property type="entry name" value="Rhomboid"/>
    <property type="match status" value="1"/>
</dbReference>
<dbReference type="GO" id="GO:0006508">
    <property type="term" value="P:proteolysis"/>
    <property type="evidence" value="ECO:0007669"/>
    <property type="project" value="UniProtKB-KW"/>
</dbReference>
<dbReference type="RefSeq" id="WP_382356350.1">
    <property type="nucleotide sequence ID" value="NZ_JBHMBP010000005.1"/>
</dbReference>
<dbReference type="InterPro" id="IPR035952">
    <property type="entry name" value="Rhomboid-like_sf"/>
</dbReference>
<feature type="transmembrane region" description="Helical" evidence="5">
    <location>
        <begin position="20"/>
        <end position="44"/>
    </location>
</feature>
<proteinExistence type="predicted"/>
<dbReference type="GO" id="GO:0008233">
    <property type="term" value="F:peptidase activity"/>
    <property type="evidence" value="ECO:0007669"/>
    <property type="project" value="UniProtKB-KW"/>
</dbReference>
<name>A0ABW2DFY0_9ACTN</name>
<dbReference type="PANTHER" id="PTHR43731:SF9">
    <property type="entry name" value="SLR1461 PROTEIN"/>
    <property type="match status" value="1"/>
</dbReference>
<protein>
    <submittedName>
        <fullName evidence="7">Rhomboid family intramembrane serine protease</fullName>
        <ecNumber evidence="7">3.4.21.-</ecNumber>
    </submittedName>
</protein>
<feature type="transmembrane region" description="Helical" evidence="5">
    <location>
        <begin position="97"/>
        <end position="114"/>
    </location>
</feature>
<evidence type="ECO:0000256" key="3">
    <source>
        <dbReference type="ARBA" id="ARBA00022989"/>
    </source>
</evidence>
<evidence type="ECO:0000256" key="5">
    <source>
        <dbReference type="SAM" id="Phobius"/>
    </source>
</evidence>
<evidence type="ECO:0000256" key="1">
    <source>
        <dbReference type="ARBA" id="ARBA00004141"/>
    </source>
</evidence>
<keyword evidence="7" id="KW-0645">Protease</keyword>
<keyword evidence="3 5" id="KW-1133">Transmembrane helix</keyword>
<evidence type="ECO:0000313" key="7">
    <source>
        <dbReference type="EMBL" id="MFC6960032.1"/>
    </source>
</evidence>
<dbReference type="EMBL" id="JBHSYS010000005">
    <property type="protein sequence ID" value="MFC6960032.1"/>
    <property type="molecule type" value="Genomic_DNA"/>
</dbReference>
<evidence type="ECO:0000256" key="4">
    <source>
        <dbReference type="ARBA" id="ARBA00023136"/>
    </source>
</evidence>
<feature type="domain" description="Peptidase S54 rhomboid" evidence="6">
    <location>
        <begin position="61"/>
        <end position="192"/>
    </location>
</feature>